<reference evidence="3 4" key="1">
    <citation type="submission" date="2018-05" db="EMBL/GenBank/DDBJ databases">
        <title>Leucothrix arctica sp. nov., isolated from Arctic seawater.</title>
        <authorList>
            <person name="Choi A."/>
            <person name="Baek K."/>
        </authorList>
    </citation>
    <scope>NUCLEOTIDE SEQUENCE [LARGE SCALE GENOMIC DNA]</scope>
    <source>
        <strain evidence="3 4">IMCC9719</strain>
    </source>
</reference>
<dbReference type="InterPro" id="IPR007712">
    <property type="entry name" value="RelE/ParE_toxin"/>
</dbReference>
<dbReference type="Pfam" id="PF05016">
    <property type="entry name" value="ParE_toxin"/>
    <property type="match status" value="1"/>
</dbReference>
<dbReference type="Gene3D" id="3.30.2310.20">
    <property type="entry name" value="RelE-like"/>
    <property type="match status" value="1"/>
</dbReference>
<evidence type="ECO:0000313" key="3">
    <source>
        <dbReference type="EMBL" id="PWQ94795.1"/>
    </source>
</evidence>
<keyword evidence="4" id="KW-1185">Reference proteome</keyword>
<accession>A0A317C815</accession>
<evidence type="ECO:0000256" key="1">
    <source>
        <dbReference type="ARBA" id="ARBA00006226"/>
    </source>
</evidence>
<name>A0A317C815_9GAMM</name>
<dbReference type="Proteomes" id="UP000245506">
    <property type="component" value="Unassembled WGS sequence"/>
</dbReference>
<proteinExistence type="inferred from homology"/>
<organism evidence="3 4">
    <name type="scientific">Leucothrix arctica</name>
    <dbReference type="NCBI Taxonomy" id="1481894"/>
    <lineage>
        <taxon>Bacteria</taxon>
        <taxon>Pseudomonadati</taxon>
        <taxon>Pseudomonadota</taxon>
        <taxon>Gammaproteobacteria</taxon>
        <taxon>Thiotrichales</taxon>
        <taxon>Thiotrichaceae</taxon>
        <taxon>Leucothrix</taxon>
    </lineage>
</organism>
<evidence type="ECO:0000313" key="4">
    <source>
        <dbReference type="Proteomes" id="UP000245506"/>
    </source>
</evidence>
<dbReference type="PANTHER" id="PTHR33755">
    <property type="entry name" value="TOXIN PARE1-RELATED"/>
    <property type="match status" value="1"/>
</dbReference>
<evidence type="ECO:0000256" key="2">
    <source>
        <dbReference type="ARBA" id="ARBA00022649"/>
    </source>
</evidence>
<comment type="similarity">
    <text evidence="1">Belongs to the RelE toxin family.</text>
</comment>
<dbReference type="EMBL" id="QGKL01000039">
    <property type="protein sequence ID" value="PWQ94795.1"/>
    <property type="molecule type" value="Genomic_DNA"/>
</dbReference>
<keyword evidence="2" id="KW-1277">Toxin-antitoxin system</keyword>
<sequence>MAELIWTEPALADLDEIADYIALSNLPAAKELVGRVFGTVDRLEQFPELGRVPPELEGFSYREVIVNPCRVLYKVESESVLILHVVRQERELRRFISARV</sequence>
<dbReference type="InterPro" id="IPR035093">
    <property type="entry name" value="RelE/ParE_toxin_dom_sf"/>
</dbReference>
<dbReference type="InterPro" id="IPR051803">
    <property type="entry name" value="TA_system_RelE-like_toxin"/>
</dbReference>
<dbReference type="RefSeq" id="WP_109824550.1">
    <property type="nucleotide sequence ID" value="NZ_QGKL01000039.1"/>
</dbReference>
<dbReference type="PANTHER" id="PTHR33755:SF5">
    <property type="entry name" value="TYPE II TOXIN-ANTITOXIN SYSTEM RELE_PARE FAMILY TOXIN"/>
    <property type="match status" value="1"/>
</dbReference>
<protein>
    <submittedName>
        <fullName evidence="3">Plasmid stabilization protein</fullName>
    </submittedName>
</protein>
<gene>
    <name evidence="3" type="ORF">DKT75_14915</name>
</gene>
<comment type="caution">
    <text evidence="3">The sequence shown here is derived from an EMBL/GenBank/DDBJ whole genome shotgun (WGS) entry which is preliminary data.</text>
</comment>
<dbReference type="OrthoDB" id="9798046at2"/>
<dbReference type="AlphaFoldDB" id="A0A317C815"/>